<keyword evidence="1" id="KW-0732">Signal</keyword>
<evidence type="ECO:0000313" key="2">
    <source>
        <dbReference type="EMBL" id="OQR88995.1"/>
    </source>
</evidence>
<dbReference type="EMBL" id="JNBR01000987">
    <property type="protein sequence ID" value="OQR88995.1"/>
    <property type="molecule type" value="Genomic_DNA"/>
</dbReference>
<accession>A0A1V9YTA0</accession>
<name>A0A1V9YTA0_ACHHY</name>
<protein>
    <recommendedName>
        <fullName evidence="4">Secreted protein</fullName>
    </recommendedName>
</protein>
<evidence type="ECO:0000313" key="3">
    <source>
        <dbReference type="Proteomes" id="UP000243579"/>
    </source>
</evidence>
<gene>
    <name evidence="2" type="ORF">ACHHYP_06529</name>
</gene>
<evidence type="ECO:0008006" key="4">
    <source>
        <dbReference type="Google" id="ProtNLM"/>
    </source>
</evidence>
<sequence length="252" mass="27846">MLTIAMLVVCYVAYARGHVEGWNLVALNGVGGIVWLGRPMLFVRSFTALCLLSTATLTLEAHGTVVGFTSTDTTRPWYAILVASSEVLWLVLIVDDVAMVATQHWTPKYATLHRLAVWSGASLLTWLRPVQHRAVLARDCAVVQVDLQLVCTSASVYIGDPHRLWSLVVLVVGTQLGSYAVVRAWYARAPPVPAALGPDEAFFFYAGARYFFARAKWTVDGVCYVDPASAVLNGNLVFFWRGAQYVFDIKMW</sequence>
<evidence type="ECO:0000256" key="1">
    <source>
        <dbReference type="SAM" id="SignalP"/>
    </source>
</evidence>
<keyword evidence="3" id="KW-1185">Reference proteome</keyword>
<proteinExistence type="predicted"/>
<feature type="signal peptide" evidence="1">
    <location>
        <begin position="1"/>
        <end position="17"/>
    </location>
</feature>
<reference evidence="2 3" key="1">
    <citation type="journal article" date="2014" name="Genome Biol. Evol.">
        <title>The secreted proteins of Achlya hypogyna and Thraustotheca clavata identify the ancestral oomycete secretome and reveal gene acquisitions by horizontal gene transfer.</title>
        <authorList>
            <person name="Misner I."/>
            <person name="Blouin N."/>
            <person name="Leonard G."/>
            <person name="Richards T.A."/>
            <person name="Lane C.E."/>
        </authorList>
    </citation>
    <scope>NUCLEOTIDE SEQUENCE [LARGE SCALE GENOMIC DNA]</scope>
    <source>
        <strain evidence="2 3">ATCC 48635</strain>
    </source>
</reference>
<comment type="caution">
    <text evidence="2">The sequence shown here is derived from an EMBL/GenBank/DDBJ whole genome shotgun (WGS) entry which is preliminary data.</text>
</comment>
<dbReference type="OrthoDB" id="10595260at2759"/>
<dbReference type="AlphaFoldDB" id="A0A1V9YTA0"/>
<dbReference type="Proteomes" id="UP000243579">
    <property type="component" value="Unassembled WGS sequence"/>
</dbReference>
<feature type="chain" id="PRO_5012551533" description="Secreted protein" evidence="1">
    <location>
        <begin position="18"/>
        <end position="252"/>
    </location>
</feature>
<feature type="non-terminal residue" evidence="2">
    <location>
        <position position="252"/>
    </location>
</feature>
<organism evidence="2 3">
    <name type="scientific">Achlya hypogyna</name>
    <name type="common">Oomycete</name>
    <name type="synonym">Protoachlya hypogyna</name>
    <dbReference type="NCBI Taxonomy" id="1202772"/>
    <lineage>
        <taxon>Eukaryota</taxon>
        <taxon>Sar</taxon>
        <taxon>Stramenopiles</taxon>
        <taxon>Oomycota</taxon>
        <taxon>Saprolegniomycetes</taxon>
        <taxon>Saprolegniales</taxon>
        <taxon>Achlyaceae</taxon>
        <taxon>Achlya</taxon>
    </lineage>
</organism>